<evidence type="ECO:0000313" key="4">
    <source>
        <dbReference type="EMBL" id="MFB9259501.1"/>
    </source>
</evidence>
<dbReference type="Pfam" id="PF02470">
    <property type="entry name" value="MlaD"/>
    <property type="match status" value="1"/>
</dbReference>
<organism evidence="4 5">
    <name type="scientific">Dietzia aerolata</name>
    <dbReference type="NCBI Taxonomy" id="595984"/>
    <lineage>
        <taxon>Bacteria</taxon>
        <taxon>Bacillati</taxon>
        <taxon>Actinomycetota</taxon>
        <taxon>Actinomycetes</taxon>
        <taxon>Mycobacteriales</taxon>
        <taxon>Dietziaceae</taxon>
        <taxon>Dietzia</taxon>
    </lineage>
</organism>
<dbReference type="InterPro" id="IPR024516">
    <property type="entry name" value="Mce_C"/>
</dbReference>
<gene>
    <name evidence="4" type="ORF">ACFFVD_06780</name>
</gene>
<keyword evidence="5" id="KW-1185">Reference proteome</keyword>
<proteinExistence type="predicted"/>
<evidence type="ECO:0000256" key="1">
    <source>
        <dbReference type="SAM" id="Phobius"/>
    </source>
</evidence>
<evidence type="ECO:0000259" key="3">
    <source>
        <dbReference type="Pfam" id="PF11887"/>
    </source>
</evidence>
<comment type="caution">
    <text evidence="4">The sequence shown here is derived from an EMBL/GenBank/DDBJ whole genome shotgun (WGS) entry which is preliminary data.</text>
</comment>
<dbReference type="PANTHER" id="PTHR33371">
    <property type="entry name" value="INTERMEMBRANE PHOSPHOLIPID TRANSPORT SYSTEM BINDING PROTEIN MLAD-RELATED"/>
    <property type="match status" value="1"/>
</dbReference>
<evidence type="ECO:0000313" key="5">
    <source>
        <dbReference type="Proteomes" id="UP001589700"/>
    </source>
</evidence>
<keyword evidence="1" id="KW-0472">Membrane</keyword>
<name>A0ABV5JP51_9ACTN</name>
<dbReference type="NCBIfam" id="TIGR00996">
    <property type="entry name" value="Mtu_fam_mce"/>
    <property type="match status" value="1"/>
</dbReference>
<feature type="transmembrane region" description="Helical" evidence="1">
    <location>
        <begin position="20"/>
        <end position="40"/>
    </location>
</feature>
<keyword evidence="1" id="KW-0812">Transmembrane</keyword>
<accession>A0ABV5JP51</accession>
<dbReference type="RefSeq" id="WP_380023214.1">
    <property type="nucleotide sequence ID" value="NZ_JBHMDY010000004.1"/>
</dbReference>
<evidence type="ECO:0000259" key="2">
    <source>
        <dbReference type="Pfam" id="PF02470"/>
    </source>
</evidence>
<protein>
    <submittedName>
        <fullName evidence="4">MCE family protein</fullName>
    </submittedName>
</protein>
<reference evidence="4 5" key="1">
    <citation type="submission" date="2024-09" db="EMBL/GenBank/DDBJ databases">
        <authorList>
            <person name="Sun Q."/>
            <person name="Mori K."/>
        </authorList>
    </citation>
    <scope>NUCLEOTIDE SEQUENCE [LARGE SCALE GENOMIC DNA]</scope>
    <source>
        <strain evidence="4 5">CCM 7659</strain>
    </source>
</reference>
<dbReference type="Proteomes" id="UP001589700">
    <property type="component" value="Unassembled WGS sequence"/>
</dbReference>
<feature type="domain" description="Mammalian cell entry C-terminal" evidence="3">
    <location>
        <begin position="142"/>
        <end position="313"/>
    </location>
</feature>
<feature type="domain" description="Mce/MlaD" evidence="2">
    <location>
        <begin position="50"/>
        <end position="122"/>
    </location>
</feature>
<dbReference type="EMBL" id="JBHMDY010000004">
    <property type="protein sequence ID" value="MFB9259501.1"/>
    <property type="molecule type" value="Genomic_DNA"/>
</dbReference>
<dbReference type="InterPro" id="IPR003399">
    <property type="entry name" value="Mce/MlaD"/>
</dbReference>
<dbReference type="PANTHER" id="PTHR33371:SF16">
    <property type="entry name" value="MCE-FAMILY PROTEIN MCE3F"/>
    <property type="match status" value="1"/>
</dbReference>
<dbReference type="InterPro" id="IPR052336">
    <property type="entry name" value="MlaD_Phospholipid_Transporter"/>
</dbReference>
<dbReference type="InterPro" id="IPR005693">
    <property type="entry name" value="Mce"/>
</dbReference>
<keyword evidence="1" id="KW-1133">Transmembrane helix</keyword>
<dbReference type="Pfam" id="PF11887">
    <property type="entry name" value="Mce4_CUP1"/>
    <property type="match status" value="1"/>
</dbReference>
<sequence>MRRGWDEMSEAGRSMTLKLVAFVLVGTLAFVLVVFSFARIPQYLGWGRMEVTLEMTDASGLYPRANVLYRGVEVGQVREVEMTPAGARATLLLDRGAEIPADSTAHIGAMSAVGEMIVDLVPTGAAGETGAGEAGSGDGGAVLAGGDVIGADRVVPPTSVAETVDMLEATLDSIGPDRVTSLVDEASRAVGGSGGDLSASLDALTLLSREAGADREQWASLLRRSAPLLQAQADSSPDIRQWAAAVDRTAADLAAADPQLRGVLEGAPAAAGETILLFQELRPTWPLLLSNLVTVEQVAAVYTPSIEQILVLFPAMMDSTQSAALPNMHDAMPAQNTFFVTSFNDPPPCITGFLPPEERRSPTELDVPETPQDLYCKVPEDSPVAVRGARNMPCMEYPGIRAATVTLCRQKGEAAGVDVVATPRSYDPHTGVHPTGGTGVAAYERTSGPVAVGDLLSPP</sequence>